<feature type="region of interest" description="Disordered" evidence="2">
    <location>
        <begin position="55"/>
        <end position="79"/>
    </location>
</feature>
<keyword evidence="5" id="KW-1185">Reference proteome</keyword>
<dbReference type="AlphaFoldDB" id="A0A1J4MEQ6"/>
<comment type="caution">
    <text evidence="4">The sequence shown here is derived from an EMBL/GenBank/DDBJ whole genome shotgun (WGS) entry which is preliminary data.</text>
</comment>
<feature type="coiled-coil region" evidence="1">
    <location>
        <begin position="105"/>
        <end position="253"/>
    </location>
</feature>
<dbReference type="GeneID" id="92367310"/>
<name>A0A1J4MEQ6_9CRYT</name>
<evidence type="ECO:0000256" key="2">
    <source>
        <dbReference type="SAM" id="MobiDB-lite"/>
    </source>
</evidence>
<gene>
    <name evidence="4" type="ORF">cand_031260</name>
</gene>
<proteinExistence type="predicted"/>
<dbReference type="EMBL" id="LRBS01000120">
    <property type="protein sequence ID" value="OII71947.1"/>
    <property type="molecule type" value="Genomic_DNA"/>
</dbReference>
<evidence type="ECO:0000313" key="4">
    <source>
        <dbReference type="EMBL" id="OII71947.1"/>
    </source>
</evidence>
<accession>A0A1J4MEQ6</accession>
<feature type="coiled-coil region" evidence="1">
    <location>
        <begin position="280"/>
        <end position="523"/>
    </location>
</feature>
<organism evidence="4 5">
    <name type="scientific">Cryptosporidium andersoni</name>
    <dbReference type="NCBI Taxonomy" id="117008"/>
    <lineage>
        <taxon>Eukaryota</taxon>
        <taxon>Sar</taxon>
        <taxon>Alveolata</taxon>
        <taxon>Apicomplexa</taxon>
        <taxon>Conoidasida</taxon>
        <taxon>Coccidia</taxon>
        <taxon>Eucoccidiorida</taxon>
        <taxon>Eimeriorina</taxon>
        <taxon>Cryptosporidiidae</taxon>
        <taxon>Cryptosporidium</taxon>
    </lineage>
</organism>
<reference evidence="4 5" key="1">
    <citation type="submission" date="2016-10" db="EMBL/GenBank/DDBJ databases">
        <title>Reductive evolution of mitochondrial metabolism and differential evolution of invasion-related proteins in Cryptosporidium.</title>
        <authorList>
            <person name="Liu S."/>
            <person name="Roellig D.M."/>
            <person name="Guo Y."/>
            <person name="Li N."/>
            <person name="Frace M.A."/>
            <person name="Tang K."/>
            <person name="Zhang L."/>
            <person name="Feng Y."/>
            <person name="Xiao L."/>
        </authorList>
    </citation>
    <scope>NUCLEOTIDE SEQUENCE [LARGE SCALE GENOMIC DNA]</scope>
    <source>
        <strain evidence="4">30847</strain>
    </source>
</reference>
<sequence length="664" mass="77825">MVTTIFIIFLILLNYNEGIVTNSGESKKKIKDIKYASHFPRQYIYDGGNSFRHLPTTTLQDESSNEYSPIKGNKDVSRESKYKGKHKEVIYRYVHPPVGYDKKSLETLQKQLDILTEENKNLKNENKLLNEKLQSLKDMPNKCEDQSKIEKCKSDYRKCKDELRALKKLKTQKSADTDRLVSENSDLKSQLEKLKIKVVNIENNSMIKSKLENQNNRDNVDLNRELVNCKSQNQVLQSEIKEMNKKLDEVKITSQQELQMNTQILQNNFLQKEKELNDIINKNKIDIQNMSKEISKLRTDLVKEQTIKNDKEVLNLNKVIEDLNNKNKIYEEKVVNLENEIGILQQINLDLSNNLSNVQLELDHTKEKIIQTKELLETEKSKAINLESLYNGLNEKHKQALDEIKVAKTNIEQGASSELELKSSLLELQNQLKEANYAISQSERLKSEDLSEYERISSELRAQIKILETQLVDTTSIVNYKLDEIESLKRKVNECNIKSAEVQNEFQEKLRLISTELQNAQEQVLEQQKISKRIQYLESELRKCRNDYKNNLQTRIPPEVKQNMDKLIANLQEIQSLDNQGLRSVKTPQLLSKHQSESEFKKFVLLNEETLKLKNLKSFFLKNIYDKKREYEGMDFEDAFQQWSTQKDPFLYKNIERFKRVKSV</sequence>
<dbReference type="VEuPathDB" id="CryptoDB:cand_031260"/>
<feature type="compositionally biased region" description="Polar residues" evidence="2">
    <location>
        <begin position="55"/>
        <end position="67"/>
    </location>
</feature>
<evidence type="ECO:0000256" key="3">
    <source>
        <dbReference type="SAM" id="SignalP"/>
    </source>
</evidence>
<keyword evidence="1" id="KW-0175">Coiled coil</keyword>
<protein>
    <submittedName>
        <fullName evidence="4">Uncharacterized protein</fullName>
    </submittedName>
</protein>
<evidence type="ECO:0000313" key="5">
    <source>
        <dbReference type="Proteomes" id="UP000186804"/>
    </source>
</evidence>
<evidence type="ECO:0000256" key="1">
    <source>
        <dbReference type="SAM" id="Coils"/>
    </source>
</evidence>
<feature type="chain" id="PRO_5013198810" evidence="3">
    <location>
        <begin position="19"/>
        <end position="664"/>
    </location>
</feature>
<dbReference type="Proteomes" id="UP000186804">
    <property type="component" value="Unassembled WGS sequence"/>
</dbReference>
<feature type="signal peptide" evidence="3">
    <location>
        <begin position="1"/>
        <end position="18"/>
    </location>
</feature>
<keyword evidence="3" id="KW-0732">Signal</keyword>
<dbReference type="OrthoDB" id="10344630at2759"/>
<dbReference type="RefSeq" id="XP_067066844.1">
    <property type="nucleotide sequence ID" value="XM_067213352.1"/>
</dbReference>